<protein>
    <submittedName>
        <fullName evidence="12 13">Uncharacterized protein LOC117640692 isoform X1</fullName>
    </submittedName>
</protein>
<feature type="region of interest" description="Disordered" evidence="9">
    <location>
        <begin position="709"/>
        <end position="740"/>
    </location>
</feature>
<dbReference type="InterPro" id="IPR019787">
    <property type="entry name" value="Znf_PHD-finger"/>
</dbReference>
<dbReference type="PANTHER" id="PTHR12628:SF21">
    <property type="entry name" value="PHD-TYPE DOMAIN-CONTAINING PROTEIN"/>
    <property type="match status" value="1"/>
</dbReference>
<evidence type="ECO:0000313" key="14">
    <source>
        <dbReference type="RefSeq" id="XP_034233387.1"/>
    </source>
</evidence>
<dbReference type="GO" id="GO:0005634">
    <property type="term" value="C:nucleus"/>
    <property type="evidence" value="ECO:0007669"/>
    <property type="project" value="UniProtKB-SubCell"/>
</dbReference>
<dbReference type="PROSITE" id="PS01359">
    <property type="entry name" value="ZF_PHD_1"/>
    <property type="match status" value="2"/>
</dbReference>
<feature type="domain" description="PHD-type" evidence="10">
    <location>
        <begin position="106"/>
        <end position="154"/>
    </location>
</feature>
<evidence type="ECO:0000256" key="3">
    <source>
        <dbReference type="ARBA" id="ARBA00022737"/>
    </source>
</evidence>
<evidence type="ECO:0000256" key="5">
    <source>
        <dbReference type="ARBA" id="ARBA00022833"/>
    </source>
</evidence>
<reference evidence="12 13" key="1">
    <citation type="submission" date="2025-04" db="UniProtKB">
        <authorList>
            <consortium name="RefSeq"/>
        </authorList>
    </citation>
    <scope>IDENTIFICATION</scope>
    <source>
        <tissue evidence="12 13">Total insect</tissue>
    </source>
</reference>
<dbReference type="RefSeq" id="XP_034233385.1">
    <property type="nucleotide sequence ID" value="XM_034377494.1"/>
</dbReference>
<evidence type="ECO:0000256" key="8">
    <source>
        <dbReference type="PROSITE-ProRule" id="PRU00146"/>
    </source>
</evidence>
<dbReference type="GO" id="GO:0045814">
    <property type="term" value="P:negative regulation of gene expression, epigenetic"/>
    <property type="evidence" value="ECO:0007669"/>
    <property type="project" value="TreeGrafter"/>
</dbReference>
<proteinExistence type="predicted"/>
<dbReference type="InterPro" id="IPR011011">
    <property type="entry name" value="Znf_FYVE_PHD"/>
</dbReference>
<dbReference type="InterPro" id="IPR013083">
    <property type="entry name" value="Znf_RING/FYVE/PHD"/>
</dbReference>
<dbReference type="InterPro" id="IPR025894">
    <property type="entry name" value="Mtf2_C_dom"/>
</dbReference>
<dbReference type="GO" id="GO:0003677">
    <property type="term" value="F:DNA binding"/>
    <property type="evidence" value="ECO:0007669"/>
    <property type="project" value="TreeGrafter"/>
</dbReference>
<dbReference type="GO" id="GO:0008270">
    <property type="term" value="F:zinc ion binding"/>
    <property type="evidence" value="ECO:0007669"/>
    <property type="project" value="UniProtKB-KW"/>
</dbReference>
<organism evidence="12">
    <name type="scientific">Thrips palmi</name>
    <name type="common">Melon thrips</name>
    <dbReference type="NCBI Taxonomy" id="161013"/>
    <lineage>
        <taxon>Eukaryota</taxon>
        <taxon>Metazoa</taxon>
        <taxon>Ecdysozoa</taxon>
        <taxon>Arthropoda</taxon>
        <taxon>Hexapoda</taxon>
        <taxon>Insecta</taxon>
        <taxon>Pterygota</taxon>
        <taxon>Neoptera</taxon>
        <taxon>Paraneoptera</taxon>
        <taxon>Thysanoptera</taxon>
        <taxon>Terebrantia</taxon>
        <taxon>Thripoidea</taxon>
        <taxon>Thripidae</taxon>
        <taxon>Thrips</taxon>
    </lineage>
</organism>
<dbReference type="PROSITE" id="PS50016">
    <property type="entry name" value="ZF_PHD_2"/>
    <property type="match status" value="1"/>
</dbReference>
<evidence type="ECO:0000256" key="1">
    <source>
        <dbReference type="ARBA" id="ARBA00004123"/>
    </source>
</evidence>
<keyword evidence="3" id="KW-0677">Repeat</keyword>
<keyword evidence="2" id="KW-0479">Metal-binding</keyword>
<gene>
    <name evidence="12 13 14 15" type="primary">LOC117640692</name>
</gene>
<dbReference type="Pfam" id="PF00628">
    <property type="entry name" value="PHD"/>
    <property type="match status" value="1"/>
</dbReference>
<dbReference type="RefSeq" id="XP_034233386.1">
    <property type="nucleotide sequence ID" value="XM_034377495.1"/>
</dbReference>
<evidence type="ECO:0000256" key="2">
    <source>
        <dbReference type="ARBA" id="ARBA00022723"/>
    </source>
</evidence>
<dbReference type="OrthoDB" id="10033786at2759"/>
<evidence type="ECO:0000256" key="6">
    <source>
        <dbReference type="ARBA" id="ARBA00022853"/>
    </source>
</evidence>
<dbReference type="Proteomes" id="UP000515158">
    <property type="component" value="Unplaced"/>
</dbReference>
<feature type="region of interest" description="Disordered" evidence="9">
    <location>
        <begin position="591"/>
        <end position="622"/>
    </location>
</feature>
<evidence type="ECO:0000313" key="13">
    <source>
        <dbReference type="RefSeq" id="XP_034233386.1"/>
    </source>
</evidence>
<dbReference type="Gene3D" id="3.90.980.20">
    <property type="match status" value="1"/>
</dbReference>
<dbReference type="Gene3D" id="3.30.40.10">
    <property type="entry name" value="Zinc/RING finger domain, C3HC4 (zinc finger)"/>
    <property type="match status" value="1"/>
</dbReference>
<evidence type="ECO:0000313" key="15">
    <source>
        <dbReference type="RefSeq" id="XP_034233388.1"/>
    </source>
</evidence>
<evidence type="ECO:0000256" key="4">
    <source>
        <dbReference type="ARBA" id="ARBA00022771"/>
    </source>
</evidence>
<evidence type="ECO:0000259" key="10">
    <source>
        <dbReference type="PROSITE" id="PS50016"/>
    </source>
</evidence>
<keyword evidence="11" id="KW-1185">Reference proteome</keyword>
<keyword evidence="7" id="KW-0539">Nucleus</keyword>
<name>A0A6P8Y9K6_THRPL</name>
<dbReference type="CTD" id="37069"/>
<dbReference type="InterPro" id="IPR019786">
    <property type="entry name" value="Zinc_finger_PHD-type_CS"/>
</dbReference>
<evidence type="ECO:0000313" key="11">
    <source>
        <dbReference type="Proteomes" id="UP000515158"/>
    </source>
</evidence>
<dbReference type="AlphaFoldDB" id="A0A6P8Y9K6"/>
<dbReference type="RefSeq" id="XP_034233388.1">
    <property type="nucleotide sequence ID" value="XM_034377497.1"/>
</dbReference>
<feature type="region of interest" description="Disordered" evidence="9">
    <location>
        <begin position="839"/>
        <end position="869"/>
    </location>
</feature>
<dbReference type="Pfam" id="PF14061">
    <property type="entry name" value="Mtf2_C"/>
    <property type="match status" value="1"/>
</dbReference>
<dbReference type="RefSeq" id="XP_034233387.1">
    <property type="nucleotide sequence ID" value="XM_034377496.1"/>
</dbReference>
<sequence length="917" mass="103466">MTNVKQGCYVLLERIPQKVLDVLLCRQPNFKKSRIEDAPAAPDSTTSMFVEGEDVLVDRNHTGQFFMGTIVQIDRATEKCMLRFLDNKECWAHLNELQRVKDDPEEILCVICKKIDQNVVRCPKCGRGYHRSCLEPSVPVDPAAKWLCIRCNKTLKKKRGRPSLASAHANAELRISLPASLPSTLSSKTAASISVSAAISEHHPRVPCTSNAPPSPIKKKPIIRELPYSLQSLVWDESHRVNDCQQYCYCGKPGDWYIQMLQCAYCRQWFHQDCLSCLHFPLYCGDQLYLFLCSVCNDDEFLRRFDFGWVDIVHLVIFNLILFKKKKYFDVDSEIIPYVKNNWFYLQIPAQLVKCSDSELRKFILKMLEDNSTKNCRFKSGKELNTKKRIWGLRNRVPPKRIAFSLPPVRPLTDDAVKSWWKKCHITFRPPLDAKYLMRKDTVLQPDGEMSQFNYCLMLGQSPCAPINISRNLREAAIGIHLLDPSILLHKFSSTISVNGQKVPMDSYIGYAKKSSAFCASNRLALQESLRHNRRANRNKVSPRSKALGKKELLSAGNCDDVLENSSQDGYDSLDSQTSFSEDDTCVSLNAESFDENDASQDGYDSSGEESDLSVGEESTSLSVPISLEDSQDGREKFTITLNEEPKVEEKPFVEELALNKDEIVAETDVVLKVEKFESEYTGHQELVETPLACTRLDVTPSVASPVTESIMPSVSSTPADTEFEEDSISPPETRPSSLPTIADLIGAPIVLQKDPQDLLLPSLPRLTPVINEPPQARAVKRKLSEKDIKIVNGQVKQRRRLRRLQSNQTIGTKTVHLDSGEKLEKRIVGGKLLRSPHKPIVPETTTDVHLPQGETSSSSSSTFARPEEMSVSDVKRNIKSIFNARNRIASGEKFLVKGRRVTADGVEYLIQWDYSL</sequence>
<dbReference type="Gene3D" id="2.30.30.140">
    <property type="match status" value="1"/>
</dbReference>
<accession>A0A6P8Y9K6</accession>
<dbReference type="GO" id="GO:0003682">
    <property type="term" value="F:chromatin binding"/>
    <property type="evidence" value="ECO:0007669"/>
    <property type="project" value="TreeGrafter"/>
</dbReference>
<dbReference type="SMART" id="SM00249">
    <property type="entry name" value="PHD"/>
    <property type="match status" value="2"/>
</dbReference>
<keyword evidence="5" id="KW-0862">Zinc</keyword>
<keyword evidence="4 8" id="KW-0863">Zinc-finger</keyword>
<dbReference type="SUPFAM" id="SSF57903">
    <property type="entry name" value="FYVE/PHD zinc finger"/>
    <property type="match status" value="2"/>
</dbReference>
<dbReference type="InterPro" id="IPR001965">
    <property type="entry name" value="Znf_PHD"/>
</dbReference>
<dbReference type="GeneID" id="117640692"/>
<evidence type="ECO:0000256" key="9">
    <source>
        <dbReference type="SAM" id="MobiDB-lite"/>
    </source>
</evidence>
<dbReference type="KEGG" id="tpal:117640692"/>
<feature type="compositionally biased region" description="Polar residues" evidence="9">
    <location>
        <begin position="709"/>
        <end position="720"/>
    </location>
</feature>
<evidence type="ECO:0000256" key="7">
    <source>
        <dbReference type="ARBA" id="ARBA00023242"/>
    </source>
</evidence>
<keyword evidence="6" id="KW-0156">Chromatin regulator</keyword>
<dbReference type="PANTHER" id="PTHR12628">
    <property type="entry name" value="POLYCOMB-LIKE TRANSCRIPTION FACTOR"/>
    <property type="match status" value="1"/>
</dbReference>
<comment type="subcellular location">
    <subcellularLocation>
        <location evidence="1">Nucleus</location>
    </subcellularLocation>
</comment>
<evidence type="ECO:0000313" key="12">
    <source>
        <dbReference type="RefSeq" id="XP_034233385.1"/>
    </source>
</evidence>